<feature type="compositionally biased region" description="Basic and acidic residues" evidence="1">
    <location>
        <begin position="30"/>
        <end position="54"/>
    </location>
</feature>
<name>A0A699TYJ8_TANCI</name>
<dbReference type="AlphaFoldDB" id="A0A699TYJ8"/>
<reference evidence="2" key="1">
    <citation type="journal article" date="2019" name="Sci. Rep.">
        <title>Draft genome of Tanacetum cinerariifolium, the natural source of mosquito coil.</title>
        <authorList>
            <person name="Yamashiro T."/>
            <person name="Shiraishi A."/>
            <person name="Satake H."/>
            <person name="Nakayama K."/>
        </authorList>
    </citation>
    <scope>NUCLEOTIDE SEQUENCE</scope>
</reference>
<feature type="non-terminal residue" evidence="2">
    <location>
        <position position="1"/>
    </location>
</feature>
<feature type="region of interest" description="Disordered" evidence="1">
    <location>
        <begin position="1"/>
        <end position="139"/>
    </location>
</feature>
<organism evidence="2">
    <name type="scientific">Tanacetum cinerariifolium</name>
    <name type="common">Dalmatian daisy</name>
    <name type="synonym">Chrysanthemum cinerariifolium</name>
    <dbReference type="NCBI Taxonomy" id="118510"/>
    <lineage>
        <taxon>Eukaryota</taxon>
        <taxon>Viridiplantae</taxon>
        <taxon>Streptophyta</taxon>
        <taxon>Embryophyta</taxon>
        <taxon>Tracheophyta</taxon>
        <taxon>Spermatophyta</taxon>
        <taxon>Magnoliopsida</taxon>
        <taxon>eudicotyledons</taxon>
        <taxon>Gunneridae</taxon>
        <taxon>Pentapetalae</taxon>
        <taxon>asterids</taxon>
        <taxon>campanulids</taxon>
        <taxon>Asterales</taxon>
        <taxon>Asteraceae</taxon>
        <taxon>Asteroideae</taxon>
        <taxon>Anthemideae</taxon>
        <taxon>Anthemidinae</taxon>
        <taxon>Tanacetum</taxon>
    </lineage>
</organism>
<evidence type="ECO:0000313" key="2">
    <source>
        <dbReference type="EMBL" id="GFD14138.1"/>
    </source>
</evidence>
<gene>
    <name evidence="2" type="ORF">Tci_886107</name>
</gene>
<proteinExistence type="predicted"/>
<sequence length="139" mass="16683">DSRIEDRKEAKRRCKEERKLKKEEKHRRREERQSRREEALSDPKKLEIELRENALESLKAKKGVGPARKTPRKERSPIPRKRQRETMNSKDPVDHVELEEKDFSRPRKERRRNKNSVNGKYDNSKYSPEKLTSHLPTGT</sequence>
<comment type="caution">
    <text evidence="2">The sequence shown here is derived from an EMBL/GenBank/DDBJ whole genome shotgun (WGS) entry which is preliminary data.</text>
</comment>
<feature type="compositionally biased region" description="Basic and acidic residues" evidence="1">
    <location>
        <begin position="84"/>
        <end position="106"/>
    </location>
</feature>
<feature type="compositionally biased region" description="Basic and acidic residues" evidence="1">
    <location>
        <begin position="1"/>
        <end position="23"/>
    </location>
</feature>
<evidence type="ECO:0000256" key="1">
    <source>
        <dbReference type="SAM" id="MobiDB-lite"/>
    </source>
</evidence>
<dbReference type="EMBL" id="BKCJ011277436">
    <property type="protein sequence ID" value="GFD14138.1"/>
    <property type="molecule type" value="Genomic_DNA"/>
</dbReference>
<accession>A0A699TYJ8</accession>
<protein>
    <submittedName>
        <fullName evidence="2">Uncharacterized protein</fullName>
    </submittedName>
</protein>